<feature type="transmembrane region" description="Helical" evidence="7">
    <location>
        <begin position="327"/>
        <end position="349"/>
    </location>
</feature>
<dbReference type="RefSeq" id="WP_282766864.1">
    <property type="nucleotide sequence ID" value="NZ_JASCTH010000044.1"/>
</dbReference>
<dbReference type="CDD" id="cd06173">
    <property type="entry name" value="MFS_MefA_like"/>
    <property type="match status" value="1"/>
</dbReference>
<feature type="domain" description="Major facilitator superfamily (MFS) profile" evidence="8">
    <location>
        <begin position="15"/>
        <end position="414"/>
    </location>
</feature>
<dbReference type="Proteomes" id="UP001241758">
    <property type="component" value="Unassembled WGS sequence"/>
</dbReference>
<evidence type="ECO:0000256" key="2">
    <source>
        <dbReference type="ARBA" id="ARBA00022448"/>
    </source>
</evidence>
<feature type="transmembrane region" description="Helical" evidence="7">
    <location>
        <begin position="361"/>
        <end position="383"/>
    </location>
</feature>
<feature type="transmembrane region" description="Helical" evidence="7">
    <location>
        <begin position="270"/>
        <end position="290"/>
    </location>
</feature>
<keyword evidence="2" id="KW-0813">Transport</keyword>
<feature type="transmembrane region" description="Helical" evidence="7">
    <location>
        <begin position="21"/>
        <end position="47"/>
    </location>
</feature>
<protein>
    <submittedName>
        <fullName evidence="9">MFS transporter</fullName>
    </submittedName>
</protein>
<sequence length="431" mass="44535">MPVAHFPRGTAHPRRAVNRQLGALLTAEAISMLGSRITFVAVPWLVLTTQDSALLAGLAGLAEMLPYVLAGLIGGPIVDRVGPRPTAVAADTASVLAVAGIPLIAFYDGVSLVALLLLIALAGALRGFGDAAKRALLPRTIAAAGLSTERGTAMYDGICRASTLVGLPLAGVLIAASGPAMVLLFDALSFAVSALIIAVLVRVGYADAAALAESEQQGYAAALRDGFRYVRSDRLILGVMSMLFATNLFDQAFATVFVPVWVREGPHGPAALGVIGTAFGLGAVAGNILYTLLASRLPRRRTLGICFFLGGPAQLLALALAEQVWKVLVTAALAGALMSTVNPILMASVYLRIPTHLHGRVISVLIAVSWAGIPFGGVVGGWATDLLGLRTAALIAAIGYLAVTVSPFLFPAWRELDVRPRAEPATAVATA</sequence>
<evidence type="ECO:0000256" key="7">
    <source>
        <dbReference type="SAM" id="Phobius"/>
    </source>
</evidence>
<feature type="transmembrane region" description="Helical" evidence="7">
    <location>
        <begin position="235"/>
        <end position="258"/>
    </location>
</feature>
<organism evidence="9 10">
    <name type="scientific">Actinoplanes sandaracinus</name>
    <dbReference type="NCBI Taxonomy" id="3045177"/>
    <lineage>
        <taxon>Bacteria</taxon>
        <taxon>Bacillati</taxon>
        <taxon>Actinomycetota</taxon>
        <taxon>Actinomycetes</taxon>
        <taxon>Micromonosporales</taxon>
        <taxon>Micromonosporaceae</taxon>
        <taxon>Actinoplanes</taxon>
    </lineage>
</organism>
<keyword evidence="5 7" id="KW-1133">Transmembrane helix</keyword>
<keyword evidence="4 7" id="KW-0812">Transmembrane</keyword>
<evidence type="ECO:0000256" key="3">
    <source>
        <dbReference type="ARBA" id="ARBA00022475"/>
    </source>
</evidence>
<dbReference type="PANTHER" id="PTHR23513:SF9">
    <property type="entry name" value="ENTEROBACTIN EXPORTER ENTS"/>
    <property type="match status" value="1"/>
</dbReference>
<dbReference type="SUPFAM" id="SSF103473">
    <property type="entry name" value="MFS general substrate transporter"/>
    <property type="match status" value="1"/>
</dbReference>
<dbReference type="InterPro" id="IPR020846">
    <property type="entry name" value="MFS_dom"/>
</dbReference>
<keyword evidence="3" id="KW-1003">Cell membrane</keyword>
<keyword evidence="6 7" id="KW-0472">Membrane</keyword>
<dbReference type="PROSITE" id="PS50850">
    <property type="entry name" value="MFS"/>
    <property type="match status" value="1"/>
</dbReference>
<name>A0ABT6X080_9ACTN</name>
<feature type="transmembrane region" description="Helical" evidence="7">
    <location>
        <begin position="182"/>
        <end position="201"/>
    </location>
</feature>
<feature type="transmembrane region" description="Helical" evidence="7">
    <location>
        <begin position="87"/>
        <end position="106"/>
    </location>
</feature>
<dbReference type="InterPro" id="IPR036259">
    <property type="entry name" value="MFS_trans_sf"/>
</dbReference>
<comment type="caution">
    <text evidence="9">The sequence shown here is derived from an EMBL/GenBank/DDBJ whole genome shotgun (WGS) entry which is preliminary data.</text>
</comment>
<comment type="subcellular location">
    <subcellularLocation>
        <location evidence="1">Cell inner membrane</location>
        <topology evidence="1">Multi-pass membrane protein</topology>
    </subcellularLocation>
</comment>
<accession>A0ABT6X080</accession>
<evidence type="ECO:0000259" key="8">
    <source>
        <dbReference type="PROSITE" id="PS50850"/>
    </source>
</evidence>
<proteinExistence type="predicted"/>
<keyword evidence="10" id="KW-1185">Reference proteome</keyword>
<dbReference type="Gene3D" id="1.20.1250.20">
    <property type="entry name" value="MFS general substrate transporter like domains"/>
    <property type="match status" value="1"/>
</dbReference>
<feature type="transmembrane region" description="Helical" evidence="7">
    <location>
        <begin position="112"/>
        <end position="129"/>
    </location>
</feature>
<evidence type="ECO:0000313" key="9">
    <source>
        <dbReference type="EMBL" id="MDI6105402.1"/>
    </source>
</evidence>
<reference evidence="9 10" key="1">
    <citation type="submission" date="2023-05" db="EMBL/GenBank/DDBJ databases">
        <title>Actinoplanes sp. NEAU-A12 genome sequencing.</title>
        <authorList>
            <person name="Wang Z.-S."/>
        </authorList>
    </citation>
    <scope>NUCLEOTIDE SEQUENCE [LARGE SCALE GENOMIC DNA]</scope>
    <source>
        <strain evidence="9 10">NEAU-A12</strain>
    </source>
</reference>
<feature type="transmembrane region" description="Helical" evidence="7">
    <location>
        <begin position="53"/>
        <end position="75"/>
    </location>
</feature>
<dbReference type="InterPro" id="IPR010290">
    <property type="entry name" value="TM_effector"/>
</dbReference>
<dbReference type="EMBL" id="JASCTH010000044">
    <property type="protein sequence ID" value="MDI6105402.1"/>
    <property type="molecule type" value="Genomic_DNA"/>
</dbReference>
<dbReference type="PANTHER" id="PTHR23513">
    <property type="entry name" value="INTEGRAL MEMBRANE EFFLUX PROTEIN-RELATED"/>
    <property type="match status" value="1"/>
</dbReference>
<evidence type="ECO:0000256" key="1">
    <source>
        <dbReference type="ARBA" id="ARBA00004429"/>
    </source>
</evidence>
<evidence type="ECO:0000256" key="4">
    <source>
        <dbReference type="ARBA" id="ARBA00022692"/>
    </source>
</evidence>
<feature type="transmembrane region" description="Helical" evidence="7">
    <location>
        <begin position="302"/>
        <end position="321"/>
    </location>
</feature>
<evidence type="ECO:0000256" key="5">
    <source>
        <dbReference type="ARBA" id="ARBA00022989"/>
    </source>
</evidence>
<feature type="transmembrane region" description="Helical" evidence="7">
    <location>
        <begin position="389"/>
        <end position="410"/>
    </location>
</feature>
<evidence type="ECO:0000256" key="6">
    <source>
        <dbReference type="ARBA" id="ARBA00023136"/>
    </source>
</evidence>
<gene>
    <name evidence="9" type="ORF">QLQ12_43155</name>
</gene>
<evidence type="ECO:0000313" key="10">
    <source>
        <dbReference type="Proteomes" id="UP001241758"/>
    </source>
</evidence>
<feature type="transmembrane region" description="Helical" evidence="7">
    <location>
        <begin position="157"/>
        <end position="176"/>
    </location>
</feature>
<dbReference type="Pfam" id="PF05977">
    <property type="entry name" value="MFS_3"/>
    <property type="match status" value="1"/>
</dbReference>